<sequence>MVVQGIVVDSKCFESCILHCCTSEKEEVTGILVGELWKGSDSVVHVIAPCFLPRSVRSSDRVEVDPTVLVTGAQFAEEVCAHC</sequence>
<protein>
    <submittedName>
        <fullName evidence="1">Uncharacterized protein</fullName>
    </submittedName>
</protein>
<reference evidence="1" key="1">
    <citation type="submission" date="2020-11" db="EMBL/GenBank/DDBJ databases">
        <authorList>
            <person name="Tran Van P."/>
        </authorList>
    </citation>
    <scope>NUCLEOTIDE SEQUENCE</scope>
</reference>
<proteinExistence type="predicted"/>
<gene>
    <name evidence="1" type="ORF">CTOB1V02_LOCUS12402</name>
</gene>
<evidence type="ECO:0000313" key="1">
    <source>
        <dbReference type="EMBL" id="CAD7234586.1"/>
    </source>
</evidence>
<accession>A0A7R8ZU70</accession>
<dbReference type="AlphaFoldDB" id="A0A7R8ZU70"/>
<dbReference type="OrthoDB" id="446074at2759"/>
<feature type="non-terminal residue" evidence="1">
    <location>
        <position position="1"/>
    </location>
</feature>
<name>A0A7R8ZU70_9CRUS</name>
<dbReference type="Gene3D" id="3.40.140.10">
    <property type="entry name" value="Cytidine Deaminase, domain 2"/>
    <property type="match status" value="1"/>
</dbReference>
<organism evidence="1">
    <name type="scientific">Cyprideis torosa</name>
    <dbReference type="NCBI Taxonomy" id="163714"/>
    <lineage>
        <taxon>Eukaryota</taxon>
        <taxon>Metazoa</taxon>
        <taxon>Ecdysozoa</taxon>
        <taxon>Arthropoda</taxon>
        <taxon>Crustacea</taxon>
        <taxon>Oligostraca</taxon>
        <taxon>Ostracoda</taxon>
        <taxon>Podocopa</taxon>
        <taxon>Podocopida</taxon>
        <taxon>Cytherocopina</taxon>
        <taxon>Cytheroidea</taxon>
        <taxon>Cytherideidae</taxon>
        <taxon>Cyprideis</taxon>
    </lineage>
</organism>
<dbReference type="EMBL" id="OB669146">
    <property type="protein sequence ID" value="CAD7234586.1"/>
    <property type="molecule type" value="Genomic_DNA"/>
</dbReference>